<reference evidence="3 5" key="3">
    <citation type="journal article" date="2024" name="Syst. Appl. Microbiol.">
        <title>Helicobacter cappadocius sp. nov., from lizards: The first psychrotrophic Helicobacter species.</title>
        <authorList>
            <person name="Aydin F."/>
            <person name="Tarhane S."/>
            <person name="Karakaya E."/>
            <person name="Abay S."/>
            <person name="Kayman T."/>
            <person name="Guran O."/>
            <person name="Bozkurt E."/>
            <person name="Uzum N."/>
            <person name="Avci A."/>
            <person name="Olgun K."/>
            <person name="Jablonski D."/>
            <person name="Guran C."/>
            <person name="Burcin Saticioglu I."/>
        </authorList>
    </citation>
    <scope>NUCLEOTIDE SEQUENCE [LARGE SCALE GENOMIC DNA]</scope>
    <source>
        <strain evidence="3">Faydin-H75</strain>
        <strain evidence="5">faydin-H76</strain>
    </source>
</reference>
<dbReference type="InterPro" id="IPR001296">
    <property type="entry name" value="Glyco_trans_1"/>
</dbReference>
<dbReference type="EMBL" id="JAUYZK010000018">
    <property type="protein sequence ID" value="MDP2539810.1"/>
    <property type="molecule type" value="Genomic_DNA"/>
</dbReference>
<dbReference type="Pfam" id="PF13439">
    <property type="entry name" value="Glyco_transf_4"/>
    <property type="match status" value="1"/>
</dbReference>
<keyword evidence="4" id="KW-0808">Transferase</keyword>
<keyword evidence="6" id="KW-1185">Reference proteome</keyword>
<dbReference type="PANTHER" id="PTHR12526">
    <property type="entry name" value="GLYCOSYLTRANSFERASE"/>
    <property type="match status" value="1"/>
</dbReference>
<dbReference type="InterPro" id="IPR028098">
    <property type="entry name" value="Glyco_trans_4-like_N"/>
</dbReference>
<evidence type="ECO:0000313" key="3">
    <source>
        <dbReference type="EMBL" id="MDO7253872.1"/>
    </source>
</evidence>
<name>A0AA90TFM8_9HELI</name>
<reference evidence="3" key="2">
    <citation type="submission" date="2023-07" db="EMBL/GenBank/DDBJ databases">
        <authorList>
            <person name="Aydin F."/>
            <person name="Tarhane S."/>
            <person name="Saticioglu I.B."/>
            <person name="Karakaya E."/>
            <person name="Abay S."/>
            <person name="Guran O."/>
            <person name="Bozkurt E."/>
            <person name="Uzum N."/>
            <person name="Olgun K."/>
            <person name="Jablonski D."/>
        </authorList>
    </citation>
    <scope>NUCLEOTIDE SEQUENCE</scope>
    <source>
        <strain evidence="3">Faydin-H75</strain>
    </source>
</reference>
<dbReference type="EMBL" id="JAUPEV010000016">
    <property type="protein sequence ID" value="MDO7253872.1"/>
    <property type="molecule type" value="Genomic_DNA"/>
</dbReference>
<proteinExistence type="predicted"/>
<dbReference type="GO" id="GO:0016757">
    <property type="term" value="F:glycosyltransferase activity"/>
    <property type="evidence" value="ECO:0007669"/>
    <property type="project" value="UniProtKB-KW"/>
</dbReference>
<dbReference type="AlphaFoldDB" id="A0AA90TFM8"/>
<dbReference type="Proteomes" id="UP001177258">
    <property type="component" value="Unassembled WGS sequence"/>
</dbReference>
<accession>A0AA90TFM8</accession>
<feature type="domain" description="Glycosyl transferase family 1" evidence="1">
    <location>
        <begin position="251"/>
        <end position="384"/>
    </location>
</feature>
<dbReference type="EC" id="2.4.-.-" evidence="4"/>
<evidence type="ECO:0000259" key="1">
    <source>
        <dbReference type="Pfam" id="PF00534"/>
    </source>
</evidence>
<comment type="caution">
    <text evidence="4">The sequence shown here is derived from an EMBL/GenBank/DDBJ whole genome shotgun (WGS) entry which is preliminary data.</text>
</comment>
<dbReference type="RefSeq" id="WP_305517710.1">
    <property type="nucleotide sequence ID" value="NZ_JAUPEV010000016.1"/>
</dbReference>
<gene>
    <name evidence="3" type="ORF">Q5I04_08145</name>
    <name evidence="4" type="ORF">Q5I06_08495</name>
</gene>
<dbReference type="PANTHER" id="PTHR12526:SF637">
    <property type="entry name" value="GLYCOSYLTRANSFERASE EPSF-RELATED"/>
    <property type="match status" value="1"/>
</dbReference>
<keyword evidence="4" id="KW-0328">Glycosyltransferase</keyword>
<dbReference type="Pfam" id="PF00534">
    <property type="entry name" value="Glycos_transf_1"/>
    <property type="match status" value="1"/>
</dbReference>
<evidence type="ECO:0000259" key="2">
    <source>
        <dbReference type="Pfam" id="PF13439"/>
    </source>
</evidence>
<sequence>MKILHLVSQDSGGAGRAALRVHQALLDKNIESIMLVQQKTTDKPKVTRLAKTNFQKIIEKIRPLLPSLFLLPYTHNDIFSPNAPSNRHLLKTIASLRPDLIHLHWINNGFLNIADLAKLNIPMLWSLHDANPYTGGCHVIPNHCEKFKTHCQKCPLLHSNFTYDLSYFTFNKKAKIYPKLNITINALSKWITSCAKESMLLKDKSIINLPNCIDTKLYQPIKKILARELLNIELSKKIIAFGAINPMSIQRKGYHELKKALKLLKNKENIKLIIFGSAQGEDIEGIQTLYLGHLNDDISLKILYSACDVFITPSLAENLSNVIMESLACGTPVVGFDIGGNSDMIEHKTNGYLAKDYEDLASGIEWILNLEKNNYEILCENARKKVCSEFDSDKVSLRYIKAYEKILNA</sequence>
<evidence type="ECO:0000313" key="4">
    <source>
        <dbReference type="EMBL" id="MDP2539810.1"/>
    </source>
</evidence>
<reference evidence="4 6" key="1">
    <citation type="submission" date="2023-07" db="EMBL/GenBank/DDBJ databases">
        <title>Unpublished Manusciprt.</title>
        <authorList>
            <person name="Aydin F."/>
            <person name="Tarhane S."/>
            <person name="Saticioglu I.B."/>
            <person name="Karakaya E."/>
            <person name="Abay S."/>
            <person name="Guran O."/>
            <person name="Bozkurt E."/>
            <person name="Uzum N."/>
            <person name="Olgun K."/>
            <person name="Jablonski D."/>
        </authorList>
    </citation>
    <scope>NUCLEOTIDE SEQUENCE</scope>
    <source>
        <strain evidence="6">faydin-H75</strain>
        <strain evidence="4">Faydin-H76</strain>
    </source>
</reference>
<organism evidence="4 5">
    <name type="scientific">Helicobacter cappadocius</name>
    <dbReference type="NCBI Taxonomy" id="3063998"/>
    <lineage>
        <taxon>Bacteria</taxon>
        <taxon>Pseudomonadati</taxon>
        <taxon>Campylobacterota</taxon>
        <taxon>Epsilonproteobacteria</taxon>
        <taxon>Campylobacterales</taxon>
        <taxon>Helicobacteraceae</taxon>
        <taxon>Helicobacter</taxon>
    </lineage>
</organism>
<protein>
    <submittedName>
        <fullName evidence="4">Glycosyltransferase</fullName>
        <ecNumber evidence="4">2.4.-.-</ecNumber>
    </submittedName>
</protein>
<dbReference type="Gene3D" id="3.40.50.2000">
    <property type="entry name" value="Glycogen Phosphorylase B"/>
    <property type="match status" value="2"/>
</dbReference>
<dbReference type="Proteomes" id="UP001240777">
    <property type="component" value="Unassembled WGS sequence"/>
</dbReference>
<feature type="domain" description="Glycosyltransferase subfamily 4-like N-terminal" evidence="2">
    <location>
        <begin position="12"/>
        <end position="132"/>
    </location>
</feature>
<dbReference type="SUPFAM" id="SSF53756">
    <property type="entry name" value="UDP-Glycosyltransferase/glycogen phosphorylase"/>
    <property type="match status" value="1"/>
</dbReference>
<evidence type="ECO:0000313" key="5">
    <source>
        <dbReference type="Proteomes" id="UP001177258"/>
    </source>
</evidence>
<evidence type="ECO:0000313" key="6">
    <source>
        <dbReference type="Proteomes" id="UP001240777"/>
    </source>
</evidence>